<reference evidence="2 3" key="1">
    <citation type="submission" date="2018-11" db="EMBL/GenBank/DDBJ databases">
        <authorList>
            <consortium name="Pathogen Informatics"/>
        </authorList>
    </citation>
    <scope>NUCLEOTIDE SEQUENCE [LARGE SCALE GENOMIC DNA]</scope>
</reference>
<dbReference type="AlphaFoldDB" id="A0A3P6Q8V1"/>
<keyword evidence="3" id="KW-1185">Reference proteome</keyword>
<organism evidence="2 3">
    <name type="scientific">Gongylonema pulchrum</name>
    <dbReference type="NCBI Taxonomy" id="637853"/>
    <lineage>
        <taxon>Eukaryota</taxon>
        <taxon>Metazoa</taxon>
        <taxon>Ecdysozoa</taxon>
        <taxon>Nematoda</taxon>
        <taxon>Chromadorea</taxon>
        <taxon>Rhabditida</taxon>
        <taxon>Spirurina</taxon>
        <taxon>Spiruromorpha</taxon>
        <taxon>Spiruroidea</taxon>
        <taxon>Gongylonematidae</taxon>
        <taxon>Gongylonema</taxon>
    </lineage>
</organism>
<feature type="domain" description="DH" evidence="1">
    <location>
        <begin position="72"/>
        <end position="170"/>
    </location>
</feature>
<evidence type="ECO:0000313" key="3">
    <source>
        <dbReference type="Proteomes" id="UP000271098"/>
    </source>
</evidence>
<dbReference type="OrthoDB" id="10631387at2759"/>
<evidence type="ECO:0000259" key="1">
    <source>
        <dbReference type="PROSITE" id="PS50010"/>
    </source>
</evidence>
<accession>A0A3P6Q8V1</accession>
<dbReference type="InterPro" id="IPR035899">
    <property type="entry name" value="DBL_dom_sf"/>
</dbReference>
<dbReference type="SUPFAM" id="SSF48065">
    <property type="entry name" value="DBL homology domain (DH-domain)"/>
    <property type="match status" value="1"/>
</dbReference>
<sequence length="198" mass="22488">MATKSIVAMLSTESSDSGALNLSDNDYKHSKSLDQSQYWTSGENALSEHSLYETQSSQDDENFFTSKELLPKCFDVLKDIVMLERTAVSDLKILSEDFYQIFCERIFSCGRTAVDFFGDLKYLYRFHYDHLSALEELIKNWKSGMDNTNTEQPKIGDTLLCSVDGALQHYRVVSAAKWFLLQGGFCCKMVSIAMWGLS</sequence>
<dbReference type="Proteomes" id="UP000271098">
    <property type="component" value="Unassembled WGS sequence"/>
</dbReference>
<dbReference type="InterPro" id="IPR000219">
    <property type="entry name" value="DH_dom"/>
</dbReference>
<name>A0A3P6Q8V1_9BILA</name>
<gene>
    <name evidence="2" type="ORF">GPUH_LOCUS1048</name>
</gene>
<proteinExistence type="predicted"/>
<evidence type="ECO:0000313" key="2">
    <source>
        <dbReference type="EMBL" id="VDK29274.1"/>
    </source>
</evidence>
<dbReference type="Gene3D" id="1.20.900.10">
    <property type="entry name" value="Dbl homology (DH) domain"/>
    <property type="match status" value="1"/>
</dbReference>
<dbReference type="PROSITE" id="PS50010">
    <property type="entry name" value="DH_2"/>
    <property type="match status" value="1"/>
</dbReference>
<dbReference type="EMBL" id="UYRT01001150">
    <property type="protein sequence ID" value="VDK29274.1"/>
    <property type="molecule type" value="Genomic_DNA"/>
</dbReference>
<dbReference type="GO" id="GO:0005085">
    <property type="term" value="F:guanyl-nucleotide exchange factor activity"/>
    <property type="evidence" value="ECO:0007669"/>
    <property type="project" value="InterPro"/>
</dbReference>
<protein>
    <recommendedName>
        <fullName evidence="1">DH domain-containing protein</fullName>
    </recommendedName>
</protein>